<protein>
    <submittedName>
        <fullName evidence="2">Uncharacterized protein</fullName>
    </submittedName>
</protein>
<name>A0ABR3NQP6_9TELE</name>
<organism evidence="2 3">
    <name type="scientific">Cirrhinus molitorella</name>
    <name type="common">mud carp</name>
    <dbReference type="NCBI Taxonomy" id="172907"/>
    <lineage>
        <taxon>Eukaryota</taxon>
        <taxon>Metazoa</taxon>
        <taxon>Chordata</taxon>
        <taxon>Craniata</taxon>
        <taxon>Vertebrata</taxon>
        <taxon>Euteleostomi</taxon>
        <taxon>Actinopterygii</taxon>
        <taxon>Neopterygii</taxon>
        <taxon>Teleostei</taxon>
        <taxon>Ostariophysi</taxon>
        <taxon>Cypriniformes</taxon>
        <taxon>Cyprinidae</taxon>
        <taxon>Labeoninae</taxon>
        <taxon>Labeonini</taxon>
        <taxon>Cirrhinus</taxon>
    </lineage>
</organism>
<evidence type="ECO:0000313" key="3">
    <source>
        <dbReference type="Proteomes" id="UP001558613"/>
    </source>
</evidence>
<evidence type="ECO:0000256" key="1">
    <source>
        <dbReference type="SAM" id="MobiDB-lite"/>
    </source>
</evidence>
<sequence length="96" mass="11148">MELKLREEEERRQEESERLDAKMSTSNHNPNTTTPQGSPNKDSVQKGRTRGQGPLPAHLWQSFCLGNAGYWHICRYIVARNLMPIGSRKKRFYMVT</sequence>
<accession>A0ABR3NQP6</accession>
<keyword evidence="3" id="KW-1185">Reference proteome</keyword>
<feature type="compositionally biased region" description="Low complexity" evidence="1">
    <location>
        <begin position="24"/>
        <end position="35"/>
    </location>
</feature>
<feature type="region of interest" description="Disordered" evidence="1">
    <location>
        <begin position="1"/>
        <end position="52"/>
    </location>
</feature>
<dbReference type="Proteomes" id="UP001558613">
    <property type="component" value="Unassembled WGS sequence"/>
</dbReference>
<proteinExistence type="predicted"/>
<comment type="caution">
    <text evidence="2">The sequence shown here is derived from an EMBL/GenBank/DDBJ whole genome shotgun (WGS) entry which is preliminary data.</text>
</comment>
<evidence type="ECO:0000313" key="2">
    <source>
        <dbReference type="EMBL" id="KAL1279344.1"/>
    </source>
</evidence>
<gene>
    <name evidence="2" type="ORF">QQF64_026017</name>
</gene>
<dbReference type="EMBL" id="JAYMGO010000003">
    <property type="protein sequence ID" value="KAL1279344.1"/>
    <property type="molecule type" value="Genomic_DNA"/>
</dbReference>
<feature type="compositionally biased region" description="Basic and acidic residues" evidence="1">
    <location>
        <begin position="1"/>
        <end position="21"/>
    </location>
</feature>
<reference evidence="2 3" key="1">
    <citation type="submission" date="2023-09" db="EMBL/GenBank/DDBJ databases">
        <authorList>
            <person name="Wang M."/>
        </authorList>
    </citation>
    <scope>NUCLEOTIDE SEQUENCE [LARGE SCALE GENOMIC DNA]</scope>
    <source>
        <strain evidence="2">GT-2023</strain>
        <tissue evidence="2">Liver</tissue>
    </source>
</reference>